<keyword evidence="4" id="KW-0808">Transferase</keyword>
<evidence type="ECO:0000256" key="1">
    <source>
        <dbReference type="ARBA" id="ARBA00000085"/>
    </source>
</evidence>
<keyword evidence="12" id="KW-1185">Reference proteome</keyword>
<dbReference type="GO" id="GO:0005524">
    <property type="term" value="F:ATP binding"/>
    <property type="evidence" value="ECO:0007669"/>
    <property type="project" value="UniProtKB-KW"/>
</dbReference>
<dbReference type="OrthoDB" id="9121833at2"/>
<dbReference type="InterPro" id="IPR005467">
    <property type="entry name" value="His_kinase_dom"/>
</dbReference>
<feature type="transmembrane region" description="Helical" evidence="9">
    <location>
        <begin position="162"/>
        <end position="182"/>
    </location>
</feature>
<evidence type="ECO:0000256" key="9">
    <source>
        <dbReference type="SAM" id="Phobius"/>
    </source>
</evidence>
<keyword evidence="7" id="KW-0067">ATP-binding</keyword>
<dbReference type="EMBL" id="RBZM01000002">
    <property type="protein sequence ID" value="RKP57275.1"/>
    <property type="molecule type" value="Genomic_DNA"/>
</dbReference>
<dbReference type="SMART" id="SM00387">
    <property type="entry name" value="HATPase_c"/>
    <property type="match status" value="1"/>
</dbReference>
<dbReference type="InterPro" id="IPR003594">
    <property type="entry name" value="HATPase_dom"/>
</dbReference>
<dbReference type="GO" id="GO:0004673">
    <property type="term" value="F:protein histidine kinase activity"/>
    <property type="evidence" value="ECO:0007669"/>
    <property type="project" value="UniProtKB-EC"/>
</dbReference>
<dbReference type="Proteomes" id="UP000282076">
    <property type="component" value="Unassembled WGS sequence"/>
</dbReference>
<evidence type="ECO:0000256" key="7">
    <source>
        <dbReference type="ARBA" id="ARBA00022840"/>
    </source>
</evidence>
<keyword evidence="9" id="KW-0472">Membrane</keyword>
<accession>A0A494Y6W7</accession>
<feature type="transmembrane region" description="Helical" evidence="9">
    <location>
        <begin position="6"/>
        <end position="24"/>
    </location>
</feature>
<evidence type="ECO:0000313" key="11">
    <source>
        <dbReference type="EMBL" id="RKP57275.1"/>
    </source>
</evidence>
<dbReference type="PANTHER" id="PTHR43065">
    <property type="entry name" value="SENSOR HISTIDINE KINASE"/>
    <property type="match status" value="1"/>
</dbReference>
<comment type="caution">
    <text evidence="11">The sequence shown here is derived from an EMBL/GenBank/DDBJ whole genome shotgun (WGS) entry which is preliminary data.</text>
</comment>
<dbReference type="Gene3D" id="3.30.565.10">
    <property type="entry name" value="Histidine kinase-like ATPase, C-terminal domain"/>
    <property type="match status" value="1"/>
</dbReference>
<keyword evidence="6 11" id="KW-0418">Kinase</keyword>
<feature type="transmembrane region" description="Helical" evidence="9">
    <location>
        <begin position="72"/>
        <end position="91"/>
    </location>
</feature>
<dbReference type="InterPro" id="IPR004358">
    <property type="entry name" value="Sig_transdc_His_kin-like_C"/>
</dbReference>
<feature type="transmembrane region" description="Helical" evidence="9">
    <location>
        <begin position="31"/>
        <end position="52"/>
    </location>
</feature>
<organism evidence="11 12">
    <name type="scientific">Cohnella endophytica</name>
    <dbReference type="NCBI Taxonomy" id="2419778"/>
    <lineage>
        <taxon>Bacteria</taxon>
        <taxon>Bacillati</taxon>
        <taxon>Bacillota</taxon>
        <taxon>Bacilli</taxon>
        <taxon>Bacillales</taxon>
        <taxon>Paenibacillaceae</taxon>
        <taxon>Cohnella</taxon>
    </lineage>
</organism>
<dbReference type="PRINTS" id="PR00344">
    <property type="entry name" value="BCTRLSENSOR"/>
</dbReference>
<dbReference type="GO" id="GO:0000160">
    <property type="term" value="P:phosphorelay signal transduction system"/>
    <property type="evidence" value="ECO:0007669"/>
    <property type="project" value="UniProtKB-KW"/>
</dbReference>
<protein>
    <recommendedName>
        <fullName evidence="2">histidine kinase</fullName>
        <ecNumber evidence="2">2.7.13.3</ecNumber>
    </recommendedName>
</protein>
<keyword evidence="9" id="KW-1133">Transmembrane helix</keyword>
<evidence type="ECO:0000256" key="6">
    <source>
        <dbReference type="ARBA" id="ARBA00022777"/>
    </source>
</evidence>
<dbReference type="EC" id="2.7.13.3" evidence="2"/>
<sequence>MLFVWIALWSVALILLLADFRSSVNRWLSAVAISGGAGALAATLANVIIPYIHDNHPSASLESALYHVQATSSIACYYGLPYAFLLFAMAYRPIFRTARTRRIIATVLLLPIVLCLLFTPPYNEYTPITYGIVVWWAVPYLVAGICLVLLRSSRLSPVTHSHWLICLAVLPPVLFAMFFSYVLPSLGWLGMWRYNVWFVGIGVAVFLIGLFTYGFLGVRVMIDRRRLDSTLRAVTSGTAILHHAIKNNVGKMRLFTEKMTSYAETTGQTELLEDIRVVQSASSHIQEMIARVHRRTEDLVIQPREVVLDSFIRETLKPHEPRLHNIRLQVNVADGWICMLDPAQVGESINNLVSNAIDAMNGEGRLFVSMREGKRELTLEVRDTGPGMDRAEAAKAMEPFYTTKSGKEANFGLGLPYAYYVMRKHGGSLHIRSKPGVGTRIYMIFPKRTIKAVRKQPVLTAIEGVEAHG</sequence>
<keyword evidence="3" id="KW-0597">Phosphoprotein</keyword>
<proteinExistence type="predicted"/>
<feature type="transmembrane region" description="Helical" evidence="9">
    <location>
        <begin position="103"/>
        <end position="122"/>
    </location>
</feature>
<evidence type="ECO:0000256" key="3">
    <source>
        <dbReference type="ARBA" id="ARBA00022553"/>
    </source>
</evidence>
<keyword evidence="8" id="KW-0902">Two-component regulatory system</keyword>
<dbReference type="SUPFAM" id="SSF55874">
    <property type="entry name" value="ATPase domain of HSP90 chaperone/DNA topoisomerase II/histidine kinase"/>
    <property type="match status" value="1"/>
</dbReference>
<gene>
    <name evidence="11" type="ORF">D7Z26_04660</name>
</gene>
<feature type="transmembrane region" description="Helical" evidence="9">
    <location>
        <begin position="194"/>
        <end position="216"/>
    </location>
</feature>
<evidence type="ECO:0000256" key="5">
    <source>
        <dbReference type="ARBA" id="ARBA00022741"/>
    </source>
</evidence>
<feature type="domain" description="Histidine kinase" evidence="10">
    <location>
        <begin position="240"/>
        <end position="449"/>
    </location>
</feature>
<feature type="transmembrane region" description="Helical" evidence="9">
    <location>
        <begin position="128"/>
        <end position="150"/>
    </location>
</feature>
<dbReference type="InterPro" id="IPR036890">
    <property type="entry name" value="HATPase_C_sf"/>
</dbReference>
<evidence type="ECO:0000313" key="12">
    <source>
        <dbReference type="Proteomes" id="UP000282076"/>
    </source>
</evidence>
<evidence type="ECO:0000256" key="8">
    <source>
        <dbReference type="ARBA" id="ARBA00023012"/>
    </source>
</evidence>
<evidence type="ECO:0000256" key="4">
    <source>
        <dbReference type="ARBA" id="ARBA00022679"/>
    </source>
</evidence>
<comment type="catalytic activity">
    <reaction evidence="1">
        <text>ATP + protein L-histidine = ADP + protein N-phospho-L-histidine.</text>
        <dbReference type="EC" id="2.7.13.3"/>
    </reaction>
</comment>
<dbReference type="Pfam" id="PF02518">
    <property type="entry name" value="HATPase_c"/>
    <property type="match status" value="1"/>
</dbReference>
<dbReference type="RefSeq" id="WP_120974890.1">
    <property type="nucleotide sequence ID" value="NZ_RBZM01000002.1"/>
</dbReference>
<evidence type="ECO:0000256" key="2">
    <source>
        <dbReference type="ARBA" id="ARBA00012438"/>
    </source>
</evidence>
<dbReference type="AlphaFoldDB" id="A0A494Y6W7"/>
<dbReference type="PANTHER" id="PTHR43065:SF10">
    <property type="entry name" value="PEROXIDE STRESS-ACTIVATED HISTIDINE KINASE MAK3"/>
    <property type="match status" value="1"/>
</dbReference>
<reference evidence="11 12" key="1">
    <citation type="submission" date="2018-10" db="EMBL/GenBank/DDBJ databases">
        <title>Cohnella sp. M2MS4P-1, whole genome shotgun sequence.</title>
        <authorList>
            <person name="Tuo L."/>
        </authorList>
    </citation>
    <scope>NUCLEOTIDE SEQUENCE [LARGE SCALE GENOMIC DNA]</scope>
    <source>
        <strain evidence="11 12">M2MS4P-1</strain>
    </source>
</reference>
<evidence type="ECO:0000259" key="10">
    <source>
        <dbReference type="PROSITE" id="PS50109"/>
    </source>
</evidence>
<name>A0A494Y6W7_9BACL</name>
<keyword evidence="9" id="KW-0812">Transmembrane</keyword>
<dbReference type="CDD" id="cd00075">
    <property type="entry name" value="HATPase"/>
    <property type="match status" value="1"/>
</dbReference>
<keyword evidence="5" id="KW-0547">Nucleotide-binding</keyword>
<dbReference type="PROSITE" id="PS50109">
    <property type="entry name" value="HIS_KIN"/>
    <property type="match status" value="1"/>
</dbReference>